<dbReference type="Pfam" id="PF00481">
    <property type="entry name" value="PP2C"/>
    <property type="match status" value="1"/>
</dbReference>
<dbReference type="AlphaFoldDB" id="A0A2R5GGR2"/>
<organism evidence="3 4">
    <name type="scientific">Hondaea fermentalgiana</name>
    <dbReference type="NCBI Taxonomy" id="2315210"/>
    <lineage>
        <taxon>Eukaryota</taxon>
        <taxon>Sar</taxon>
        <taxon>Stramenopiles</taxon>
        <taxon>Bigyra</taxon>
        <taxon>Labyrinthulomycetes</taxon>
        <taxon>Thraustochytrida</taxon>
        <taxon>Thraustochytriidae</taxon>
        <taxon>Hondaea</taxon>
    </lineage>
</organism>
<keyword evidence="4" id="KW-1185">Reference proteome</keyword>
<feature type="domain" description="PPM-type phosphatase" evidence="2">
    <location>
        <begin position="190"/>
        <end position="411"/>
    </location>
</feature>
<dbReference type="SUPFAM" id="SSF81606">
    <property type="entry name" value="PP2C-like"/>
    <property type="match status" value="1"/>
</dbReference>
<dbReference type="Gene3D" id="3.60.40.10">
    <property type="entry name" value="PPM-type phosphatase domain"/>
    <property type="match status" value="1"/>
</dbReference>
<evidence type="ECO:0000259" key="2">
    <source>
        <dbReference type="PROSITE" id="PS51746"/>
    </source>
</evidence>
<feature type="region of interest" description="Disordered" evidence="1">
    <location>
        <begin position="276"/>
        <end position="295"/>
    </location>
</feature>
<protein>
    <submittedName>
        <fullName evidence="3">Protein phosphatase 2C 77</fullName>
    </submittedName>
</protein>
<proteinExistence type="predicted"/>
<accession>A0A2R5GGR2</accession>
<dbReference type="Proteomes" id="UP000241890">
    <property type="component" value="Unassembled WGS sequence"/>
</dbReference>
<dbReference type="PROSITE" id="PS51746">
    <property type="entry name" value="PPM_2"/>
    <property type="match status" value="1"/>
</dbReference>
<feature type="compositionally biased region" description="Basic and acidic residues" evidence="1">
    <location>
        <begin position="117"/>
        <end position="139"/>
    </location>
</feature>
<dbReference type="EMBL" id="BEYU01000070">
    <property type="protein sequence ID" value="GBG30096.1"/>
    <property type="molecule type" value="Genomic_DNA"/>
</dbReference>
<reference evidence="3 4" key="1">
    <citation type="submission" date="2017-12" db="EMBL/GenBank/DDBJ databases">
        <title>Sequencing, de novo assembly and annotation of complete genome of a new Thraustochytrid species, strain FCC1311.</title>
        <authorList>
            <person name="Sedici K."/>
            <person name="Godart F."/>
            <person name="Aiese Cigliano R."/>
            <person name="Sanseverino W."/>
            <person name="Barakat M."/>
            <person name="Ortet P."/>
            <person name="Marechal E."/>
            <person name="Cagnac O."/>
            <person name="Amato A."/>
        </authorList>
    </citation>
    <scope>NUCLEOTIDE SEQUENCE [LARGE SCALE GENOMIC DNA]</scope>
</reference>
<comment type="caution">
    <text evidence="3">The sequence shown here is derived from an EMBL/GenBank/DDBJ whole genome shotgun (WGS) entry which is preliminary data.</text>
</comment>
<dbReference type="SMART" id="SM00332">
    <property type="entry name" value="PP2Cc"/>
    <property type="match status" value="1"/>
</dbReference>
<dbReference type="InterPro" id="IPR036457">
    <property type="entry name" value="PPM-type-like_dom_sf"/>
</dbReference>
<sequence length="414" mass="44982">MRWSTQEKDSEKTLEVLPEESIVQGGLEVLVEHIGEKKIRELFDLSRGKQSLFRKFCMRERHPGKLAANSRDADHTFDATKAAVELIIDTLGNDHWANFLQQQAAKRTNDPLAGIDTKAEDLSNDDRPSSEKCSRRDPKGAFAGDLSQHEKMEHINLTVAFATEGFYKAFGPNRNPTSMDRVGPETSGHISDIASPSHIGFGDPPLKKENQDVVRVEPNFAGIDNLHWACCLDGHGQYGKLVAEQVMEWILSLDHRPDDPAERARIESRGGVVRPSLRGGSVAADGSGRVEPPPNAPLRVWLSESKQKSFGFPYPSPGLMLTRSLGDLIAKEAGCSPEPSCFHADIAPGSIYVAASDGLWDVLEDDDVCKLVAAKASGGAERLAQELTAAALEAWARDKSADNVGILVAIAASS</sequence>
<evidence type="ECO:0000313" key="4">
    <source>
        <dbReference type="Proteomes" id="UP000241890"/>
    </source>
</evidence>
<evidence type="ECO:0000313" key="3">
    <source>
        <dbReference type="EMBL" id="GBG30096.1"/>
    </source>
</evidence>
<dbReference type="InterPro" id="IPR015655">
    <property type="entry name" value="PP2C"/>
</dbReference>
<dbReference type="InParanoid" id="A0A2R5GGR2"/>
<name>A0A2R5GGR2_9STRA</name>
<feature type="region of interest" description="Disordered" evidence="1">
    <location>
        <begin position="115"/>
        <end position="147"/>
    </location>
</feature>
<dbReference type="InterPro" id="IPR001932">
    <property type="entry name" value="PPM-type_phosphatase-like_dom"/>
</dbReference>
<dbReference type="GO" id="GO:0004722">
    <property type="term" value="F:protein serine/threonine phosphatase activity"/>
    <property type="evidence" value="ECO:0007669"/>
    <property type="project" value="InterPro"/>
</dbReference>
<feature type="region of interest" description="Disordered" evidence="1">
    <location>
        <begin position="180"/>
        <end position="199"/>
    </location>
</feature>
<dbReference type="PANTHER" id="PTHR47992">
    <property type="entry name" value="PROTEIN PHOSPHATASE"/>
    <property type="match status" value="1"/>
</dbReference>
<dbReference type="OrthoDB" id="343114at2759"/>
<gene>
    <name evidence="3" type="ORF">FCC1311_063162</name>
</gene>
<evidence type="ECO:0000256" key="1">
    <source>
        <dbReference type="SAM" id="MobiDB-lite"/>
    </source>
</evidence>